<gene>
    <name evidence="1" type="ORF">S01H4_39079</name>
</gene>
<dbReference type="AlphaFoldDB" id="X1DJD1"/>
<feature type="non-terminal residue" evidence="1">
    <location>
        <position position="1"/>
    </location>
</feature>
<organism evidence="1">
    <name type="scientific">marine sediment metagenome</name>
    <dbReference type="NCBI Taxonomy" id="412755"/>
    <lineage>
        <taxon>unclassified sequences</taxon>
        <taxon>metagenomes</taxon>
        <taxon>ecological metagenomes</taxon>
    </lineage>
</organism>
<accession>X1DJD1</accession>
<comment type="caution">
    <text evidence="1">The sequence shown here is derived from an EMBL/GenBank/DDBJ whole genome shotgun (WGS) entry which is preliminary data.</text>
</comment>
<sequence>PDGTVWIKENSEPVQLKPYSKKQEQQKRKQLKSIDTFIKNYLDKLTSGQMNKPGAGDCFVCQFEAGDERIEMGTLTKEGYEPGVFNDHGDHLLNHMREKYYVPSIVFNAIRSECYDKEGIWGNPKMMSGLSDYDKHNISCWFNPDLEHEPFANDLTRQRVRKIMKQYFVKKLVS</sequence>
<protein>
    <submittedName>
        <fullName evidence="1">Uncharacterized protein</fullName>
    </submittedName>
</protein>
<proteinExistence type="predicted"/>
<name>X1DJD1_9ZZZZ</name>
<evidence type="ECO:0000313" key="1">
    <source>
        <dbReference type="EMBL" id="GAG96516.1"/>
    </source>
</evidence>
<reference evidence="1" key="1">
    <citation type="journal article" date="2014" name="Front. Microbiol.">
        <title>High frequency of phylogenetically diverse reductive dehalogenase-homologous genes in deep subseafloor sedimentary metagenomes.</title>
        <authorList>
            <person name="Kawai M."/>
            <person name="Futagami T."/>
            <person name="Toyoda A."/>
            <person name="Takaki Y."/>
            <person name="Nishi S."/>
            <person name="Hori S."/>
            <person name="Arai W."/>
            <person name="Tsubouchi T."/>
            <person name="Morono Y."/>
            <person name="Uchiyama I."/>
            <person name="Ito T."/>
            <person name="Fujiyama A."/>
            <person name="Inagaki F."/>
            <person name="Takami H."/>
        </authorList>
    </citation>
    <scope>NUCLEOTIDE SEQUENCE</scope>
    <source>
        <strain evidence="1">Expedition CK06-06</strain>
    </source>
</reference>
<dbReference type="EMBL" id="BART01021131">
    <property type="protein sequence ID" value="GAG96516.1"/>
    <property type="molecule type" value="Genomic_DNA"/>
</dbReference>